<sequence length="189" mass="21935">MKITNSIPASTTGTPSPFHQITLELYRDNLAFLDGMQPALKRALIYISQHYHRSLLLDEVAEHSFVSSSHLSYLFRVHLGLRFKAILTELRLRHAATLINHDPGRMITDVSLEAGFFDLSHFEKVFRRYFGISPRDYRKRIREDQGRRNKDRMTKQDQSTRTIIITNPKAIAAINQKNINSERPAYQPK</sequence>
<dbReference type="Proteomes" id="UP000565262">
    <property type="component" value="Unassembled WGS sequence"/>
</dbReference>
<dbReference type="GO" id="GO:0003700">
    <property type="term" value="F:DNA-binding transcription factor activity"/>
    <property type="evidence" value="ECO:0007669"/>
    <property type="project" value="InterPro"/>
</dbReference>
<evidence type="ECO:0000259" key="4">
    <source>
        <dbReference type="PROSITE" id="PS01124"/>
    </source>
</evidence>
<dbReference type="PROSITE" id="PS00041">
    <property type="entry name" value="HTH_ARAC_FAMILY_1"/>
    <property type="match status" value="1"/>
</dbReference>
<evidence type="ECO:0000256" key="2">
    <source>
        <dbReference type="ARBA" id="ARBA00023125"/>
    </source>
</evidence>
<dbReference type="InterPro" id="IPR018060">
    <property type="entry name" value="HTH_AraC"/>
</dbReference>
<dbReference type="EMBL" id="JACJFM010000018">
    <property type="protein sequence ID" value="MBB1487701.1"/>
    <property type="molecule type" value="Genomic_DNA"/>
</dbReference>
<keyword evidence="1" id="KW-0805">Transcription regulation</keyword>
<evidence type="ECO:0000256" key="3">
    <source>
        <dbReference type="ARBA" id="ARBA00023163"/>
    </source>
</evidence>
<comment type="caution">
    <text evidence="5">The sequence shown here is derived from an EMBL/GenBank/DDBJ whole genome shotgun (WGS) entry which is preliminary data.</text>
</comment>
<keyword evidence="2" id="KW-0238">DNA-binding</keyword>
<dbReference type="Gene3D" id="1.10.10.60">
    <property type="entry name" value="Homeodomain-like"/>
    <property type="match status" value="2"/>
</dbReference>
<dbReference type="SUPFAM" id="SSF46689">
    <property type="entry name" value="Homeodomain-like"/>
    <property type="match status" value="2"/>
</dbReference>
<gene>
    <name evidence="5" type="ORF">H4O21_13910</name>
</gene>
<dbReference type="PROSITE" id="PS01124">
    <property type="entry name" value="HTH_ARAC_FAMILY_2"/>
    <property type="match status" value="1"/>
</dbReference>
<dbReference type="SMART" id="SM00342">
    <property type="entry name" value="HTH_ARAC"/>
    <property type="match status" value="1"/>
</dbReference>
<evidence type="ECO:0000313" key="6">
    <source>
        <dbReference type="Proteomes" id="UP000565262"/>
    </source>
</evidence>
<dbReference type="PANTHER" id="PTHR43280">
    <property type="entry name" value="ARAC-FAMILY TRANSCRIPTIONAL REGULATOR"/>
    <property type="match status" value="1"/>
</dbReference>
<name>A0A839IRY8_9GAMM</name>
<evidence type="ECO:0000256" key="1">
    <source>
        <dbReference type="ARBA" id="ARBA00023015"/>
    </source>
</evidence>
<proteinExistence type="predicted"/>
<dbReference type="PRINTS" id="PR00032">
    <property type="entry name" value="HTHARAC"/>
</dbReference>
<feature type="domain" description="HTH araC/xylS-type" evidence="4">
    <location>
        <begin position="41"/>
        <end position="140"/>
    </location>
</feature>
<dbReference type="RefSeq" id="WP_182809479.1">
    <property type="nucleotide sequence ID" value="NZ_JACJFM010000018.1"/>
</dbReference>
<reference evidence="5 6" key="1">
    <citation type="submission" date="2020-08" db="EMBL/GenBank/DDBJ databases">
        <title>Oceanospirillum sp. nov. isolated from marine sediment.</title>
        <authorList>
            <person name="Ji X."/>
        </authorList>
    </citation>
    <scope>NUCLEOTIDE SEQUENCE [LARGE SCALE GENOMIC DNA]</scope>
    <source>
        <strain evidence="5 6">D5</strain>
    </source>
</reference>
<dbReference type="InterPro" id="IPR009057">
    <property type="entry name" value="Homeodomain-like_sf"/>
</dbReference>
<dbReference type="Pfam" id="PF12833">
    <property type="entry name" value="HTH_18"/>
    <property type="match status" value="1"/>
</dbReference>
<dbReference type="InterPro" id="IPR020449">
    <property type="entry name" value="Tscrpt_reg_AraC-type_HTH"/>
</dbReference>
<accession>A0A839IRY8</accession>
<keyword evidence="6" id="KW-1185">Reference proteome</keyword>
<dbReference type="PANTHER" id="PTHR43280:SF2">
    <property type="entry name" value="HTH-TYPE TRANSCRIPTIONAL REGULATOR EXSA"/>
    <property type="match status" value="1"/>
</dbReference>
<organism evidence="5 6">
    <name type="scientific">Oceanospirillum sediminis</name>
    <dbReference type="NCBI Taxonomy" id="2760088"/>
    <lineage>
        <taxon>Bacteria</taxon>
        <taxon>Pseudomonadati</taxon>
        <taxon>Pseudomonadota</taxon>
        <taxon>Gammaproteobacteria</taxon>
        <taxon>Oceanospirillales</taxon>
        <taxon>Oceanospirillaceae</taxon>
        <taxon>Oceanospirillum</taxon>
    </lineage>
</organism>
<dbReference type="AlphaFoldDB" id="A0A839IRY8"/>
<keyword evidence="3" id="KW-0804">Transcription</keyword>
<evidence type="ECO:0000313" key="5">
    <source>
        <dbReference type="EMBL" id="MBB1487701.1"/>
    </source>
</evidence>
<protein>
    <submittedName>
        <fullName evidence="5">Helix-turn-helix transcriptional regulator</fullName>
    </submittedName>
</protein>
<dbReference type="GO" id="GO:0043565">
    <property type="term" value="F:sequence-specific DNA binding"/>
    <property type="evidence" value="ECO:0007669"/>
    <property type="project" value="InterPro"/>
</dbReference>
<dbReference type="InterPro" id="IPR018062">
    <property type="entry name" value="HTH_AraC-typ_CS"/>
</dbReference>